<sequence>MQRYPMRAAVVASNRCLSSPLPAPAPPANKASEPKLPASKTKNTPSDRRNATPEDNDSDDASPEDHDPEDADASPDHDNSDTRTLEDTQLVAPARKPSTSPPVPPSTSHPDAPAANNLQNDTFNLEHRRQDTRTTAPSRIPANAEDKTDGAGTVPRTRTSLRLLLNNDRNNDDDGNKGTNERFPGRREPTRRSREPATLPPVTRETSARQRASREPTTRTTRPPATCEPPTRPPAPRNPTTRAPATRDPAARAPATRDPATRPPAARNPADAHRRLTTHLHAHRQLVTQPHAPRRLASPLHAHQWLPAPKHSCHRGGEHHRRPCVPLPPPGSPLPPSSPPEVRSSPVPPATPPSRYPESDVDDSDDDYERQKAEARKRQNWRERHGYSPTPASDEAILRTTGGGKSGSRKVVRQSRVQLEAIAPSDGEEGGSVQAKRGLKKTTLKKKATGKGKGKAKAKAKGLADEAEPDGSDEDSDEEDFKSGPIPQDIIDRLTVAHENFETEVQKLASECGKSSLTLHRHLGTVIKTTRQPCPWNMFQMWHATAHPKPETREFLFYVRLAVLTPFIATVSITEYNQQCRQSFAAACPQLDKTQLGDSNLVRKALPWLTKWHKDTMEQAVVTWRDNGKFKSKVQKAVKPMVEMARSIHQELGVHVFGYVIDPQSQASYLWAATSESKAIQTIRDYETLIRAEEMKVRGLDPGRAIRPRLVQGDDEAKRDAHRRKFADSSAGFHCIAAGLLESSKAHKFTMHWGPVFLKYAYQGQFRIVNYPTALVHIGQVIGEHYKTKKVGMAQYNEFMPAFEVTNGLRSESADIDPATAVAIEPWSPAEKQQPLAEQGEIPLVVDTSGQVLRRLLRNNGEGVRGRLALHPANGTVLAPRVPALEVARAPQLLAVPPCHTVVPPHALQVPALKVARGLQLLAVPPGTALRLPHSDILKRKLLTNTIRYH</sequence>
<name>A0AAD6YGK8_9AGAR</name>
<evidence type="ECO:0000313" key="3">
    <source>
        <dbReference type="Proteomes" id="UP001219525"/>
    </source>
</evidence>
<dbReference type="PRINTS" id="PR01217">
    <property type="entry name" value="PRICHEXTENSN"/>
</dbReference>
<feature type="region of interest" description="Disordered" evidence="1">
    <location>
        <begin position="1"/>
        <end position="269"/>
    </location>
</feature>
<evidence type="ECO:0000313" key="2">
    <source>
        <dbReference type="EMBL" id="KAJ7220484.1"/>
    </source>
</evidence>
<feature type="compositionally biased region" description="Acidic residues" evidence="1">
    <location>
        <begin position="54"/>
        <end position="73"/>
    </location>
</feature>
<accession>A0AAD6YGK8</accession>
<comment type="caution">
    <text evidence="2">The sequence shown here is derived from an EMBL/GenBank/DDBJ whole genome shotgun (WGS) entry which is preliminary data.</text>
</comment>
<feature type="compositionally biased region" description="Basic residues" evidence="1">
    <location>
        <begin position="311"/>
        <end position="323"/>
    </location>
</feature>
<feature type="compositionally biased region" description="Basic and acidic residues" evidence="1">
    <location>
        <begin position="206"/>
        <end position="217"/>
    </location>
</feature>
<evidence type="ECO:0000256" key="1">
    <source>
        <dbReference type="SAM" id="MobiDB-lite"/>
    </source>
</evidence>
<feature type="region of interest" description="Disordered" evidence="1">
    <location>
        <begin position="307"/>
        <end position="486"/>
    </location>
</feature>
<dbReference type="Proteomes" id="UP001219525">
    <property type="component" value="Unassembled WGS sequence"/>
</dbReference>
<feature type="compositionally biased region" description="Basic and acidic residues" evidence="1">
    <location>
        <begin position="369"/>
        <end position="386"/>
    </location>
</feature>
<feature type="compositionally biased region" description="Pro residues" evidence="1">
    <location>
        <begin position="226"/>
        <end position="237"/>
    </location>
</feature>
<organism evidence="2 3">
    <name type="scientific">Mycena pura</name>
    <dbReference type="NCBI Taxonomy" id="153505"/>
    <lineage>
        <taxon>Eukaryota</taxon>
        <taxon>Fungi</taxon>
        <taxon>Dikarya</taxon>
        <taxon>Basidiomycota</taxon>
        <taxon>Agaricomycotina</taxon>
        <taxon>Agaricomycetes</taxon>
        <taxon>Agaricomycetidae</taxon>
        <taxon>Agaricales</taxon>
        <taxon>Marasmiineae</taxon>
        <taxon>Mycenaceae</taxon>
        <taxon>Mycena</taxon>
    </lineage>
</organism>
<gene>
    <name evidence="2" type="ORF">GGX14DRAFT_388916</name>
</gene>
<protein>
    <submittedName>
        <fullName evidence="2">Uncharacterized protein</fullName>
    </submittedName>
</protein>
<feature type="compositionally biased region" description="Basic and acidic residues" evidence="1">
    <location>
        <begin position="74"/>
        <end position="86"/>
    </location>
</feature>
<reference evidence="2" key="1">
    <citation type="submission" date="2023-03" db="EMBL/GenBank/DDBJ databases">
        <title>Massive genome expansion in bonnet fungi (Mycena s.s.) driven by repeated elements and novel gene families across ecological guilds.</title>
        <authorList>
            <consortium name="Lawrence Berkeley National Laboratory"/>
            <person name="Harder C.B."/>
            <person name="Miyauchi S."/>
            <person name="Viragh M."/>
            <person name="Kuo A."/>
            <person name="Thoen E."/>
            <person name="Andreopoulos B."/>
            <person name="Lu D."/>
            <person name="Skrede I."/>
            <person name="Drula E."/>
            <person name="Henrissat B."/>
            <person name="Morin E."/>
            <person name="Kohler A."/>
            <person name="Barry K."/>
            <person name="LaButti K."/>
            <person name="Morin E."/>
            <person name="Salamov A."/>
            <person name="Lipzen A."/>
            <person name="Mereny Z."/>
            <person name="Hegedus B."/>
            <person name="Baldrian P."/>
            <person name="Stursova M."/>
            <person name="Weitz H."/>
            <person name="Taylor A."/>
            <person name="Grigoriev I.V."/>
            <person name="Nagy L.G."/>
            <person name="Martin F."/>
            <person name="Kauserud H."/>
        </authorList>
    </citation>
    <scope>NUCLEOTIDE SEQUENCE</scope>
    <source>
        <strain evidence="2">9144</strain>
    </source>
</reference>
<feature type="compositionally biased region" description="Basic residues" evidence="1">
    <location>
        <begin position="437"/>
        <end position="460"/>
    </location>
</feature>
<feature type="compositionally biased region" description="Acidic residues" evidence="1">
    <location>
        <begin position="465"/>
        <end position="480"/>
    </location>
</feature>
<dbReference type="AlphaFoldDB" id="A0AAD6YGK8"/>
<feature type="compositionally biased region" description="Pro residues" evidence="1">
    <location>
        <begin position="346"/>
        <end position="355"/>
    </location>
</feature>
<dbReference type="EMBL" id="JARJCW010000009">
    <property type="protein sequence ID" value="KAJ7220484.1"/>
    <property type="molecule type" value="Genomic_DNA"/>
</dbReference>
<keyword evidence="3" id="KW-1185">Reference proteome</keyword>
<proteinExistence type="predicted"/>
<feature type="compositionally biased region" description="Acidic residues" evidence="1">
    <location>
        <begin position="359"/>
        <end position="368"/>
    </location>
</feature>
<feature type="compositionally biased region" description="Basic and acidic residues" evidence="1">
    <location>
        <begin position="169"/>
        <end position="195"/>
    </location>
</feature>
<feature type="compositionally biased region" description="Low complexity" evidence="1">
    <location>
        <begin position="238"/>
        <end position="269"/>
    </location>
</feature>
<feature type="compositionally biased region" description="Pro residues" evidence="1">
    <location>
        <begin position="325"/>
        <end position="339"/>
    </location>
</feature>